<feature type="domain" description="TF-B3" evidence="7">
    <location>
        <begin position="306"/>
        <end position="399"/>
    </location>
</feature>
<keyword evidence="2" id="KW-0805">Transcription regulation</keyword>
<dbReference type="GO" id="GO:0003677">
    <property type="term" value="F:DNA binding"/>
    <property type="evidence" value="ECO:0007669"/>
    <property type="project" value="UniProtKB-KW"/>
</dbReference>
<feature type="compositionally biased region" description="Polar residues" evidence="6">
    <location>
        <begin position="7"/>
        <end position="16"/>
    </location>
</feature>
<gene>
    <name evidence="8" type="ORF">SEVIR_1G224600v2</name>
</gene>
<sequence>MRGGVSGVTNGKTSTAAILEMGKQKEGRASSNKNMMADDREKKNKTTTWNGHNKVKSSKKVSTTSLEKMRKKEKLCNANNKKKMQICDDEEGKNRKESTTISERKDKEKMNKTHKEKMRAANSKERKILSGHDGVKKSVEVSTAFFGKEKKGKRLNKTINEELQSDEDEEEGVWNYDGKVKNGKVATAFSEEEKRKRRPNNNTEKETAALTPAVKEKRMRPSESTEMMMLHDKPNGRNVASNVSKEKKMDTSSGSNYKKRKREEPDSLSKKEKRVWCNASDKKIYSGTVQEKKICGSGKEKNRQAPFTFFKFIYNYFEEFLLIPPAVAPKLEDLTNRDVYLEDSEKRRSKVRLSVVDGSLAFHQGWDIFVSDHLIKLGEFLLFEYTARKRFSVRIFGIDSCERLDFKKDPKRVEQGIGYGPPQDNNNGSLIDRQCKTKGTSPLHSKKKTVILISDSGISADNEDMLNITSDADSTHHVTINTNKDLKRVQSGVGNLPDGVCRTKCISPPCSEGKTSSEIIVTGAAPLMHENDGRVGHELEKHDLDEDLMRKQGINSIPSDSITAVGKHQNHSETIVSQNIYRKYAAPGGFRCLEKWTKAIVNSPATLDGTVPIEPENTRKTGSILVDGYGSIGLNAGNEYFCSEDHHTLVLPVFTMPVKEPLSADRVSNFRHVGTDTDHSINEKGGGAAVQIQTQGEQLEPVGSIVISQSNNIPLSANTAVLGEYGALGRNPAGPEGTCAFVESMLTVPVEKPLSPDGISKCGSSRTEIDHNVNGKGTIVQLETNMDQVELVGSSVCSQSSNVAMHANHVVVHEPEHFFSRQEGRKSANCAMTESLLPIKDKILELDGHSLLKFSLQLCVPDTTRKWLVSCELPKSLFDTVKQKRHDRNVIMLKDPMNRLWTVLYHENPVFMGLTAGWKHFVAGNNLQTGDLCKLTKEADGDEPVFSVQITKRRL</sequence>
<comment type="subcellular location">
    <subcellularLocation>
        <location evidence="1">Nucleus</location>
    </subcellularLocation>
</comment>
<dbReference type="PROSITE" id="PS50863">
    <property type="entry name" value="B3"/>
    <property type="match status" value="2"/>
</dbReference>
<evidence type="ECO:0000313" key="8">
    <source>
        <dbReference type="EMBL" id="TKW40111.1"/>
    </source>
</evidence>
<dbReference type="Gene3D" id="2.40.330.10">
    <property type="entry name" value="DNA-binding pseudobarrel domain"/>
    <property type="match status" value="2"/>
</dbReference>
<dbReference type="GO" id="GO:0005634">
    <property type="term" value="C:nucleus"/>
    <property type="evidence" value="ECO:0007669"/>
    <property type="project" value="UniProtKB-SubCell"/>
</dbReference>
<dbReference type="AlphaFoldDB" id="A0A4U6WBU3"/>
<dbReference type="InterPro" id="IPR015300">
    <property type="entry name" value="DNA-bd_pseudobarrel_sf"/>
</dbReference>
<keyword evidence="3" id="KW-0238">DNA-binding</keyword>
<evidence type="ECO:0000313" key="9">
    <source>
        <dbReference type="Proteomes" id="UP000298652"/>
    </source>
</evidence>
<reference evidence="8" key="1">
    <citation type="submission" date="2019-03" db="EMBL/GenBank/DDBJ databases">
        <title>WGS assembly of Setaria viridis.</title>
        <authorList>
            <person name="Huang P."/>
            <person name="Jenkins J."/>
            <person name="Grimwood J."/>
            <person name="Barry K."/>
            <person name="Healey A."/>
            <person name="Mamidi S."/>
            <person name="Sreedasyam A."/>
            <person name="Shu S."/>
            <person name="Feldman M."/>
            <person name="Wu J."/>
            <person name="Yu Y."/>
            <person name="Chen C."/>
            <person name="Johnson J."/>
            <person name="Rokhsar D."/>
            <person name="Baxter I."/>
            <person name="Schmutz J."/>
            <person name="Brutnell T."/>
            <person name="Kellogg E."/>
        </authorList>
    </citation>
    <scope>NUCLEOTIDE SEQUENCE [LARGE SCALE GENOMIC DNA]</scope>
</reference>
<evidence type="ECO:0000256" key="1">
    <source>
        <dbReference type="ARBA" id="ARBA00004123"/>
    </source>
</evidence>
<dbReference type="CDD" id="cd10017">
    <property type="entry name" value="B3_DNA"/>
    <property type="match status" value="2"/>
</dbReference>
<organism evidence="8 9">
    <name type="scientific">Setaria viridis</name>
    <name type="common">Green bristlegrass</name>
    <name type="synonym">Setaria italica subsp. viridis</name>
    <dbReference type="NCBI Taxonomy" id="4556"/>
    <lineage>
        <taxon>Eukaryota</taxon>
        <taxon>Viridiplantae</taxon>
        <taxon>Streptophyta</taxon>
        <taxon>Embryophyta</taxon>
        <taxon>Tracheophyta</taxon>
        <taxon>Spermatophyta</taxon>
        <taxon>Magnoliopsida</taxon>
        <taxon>Liliopsida</taxon>
        <taxon>Poales</taxon>
        <taxon>Poaceae</taxon>
        <taxon>PACMAD clade</taxon>
        <taxon>Panicoideae</taxon>
        <taxon>Panicodae</taxon>
        <taxon>Paniceae</taxon>
        <taxon>Cenchrinae</taxon>
        <taxon>Setaria</taxon>
    </lineage>
</organism>
<feature type="region of interest" description="Disordered" evidence="6">
    <location>
        <begin position="182"/>
        <end position="272"/>
    </location>
</feature>
<dbReference type="Proteomes" id="UP000298652">
    <property type="component" value="Chromosome 1"/>
</dbReference>
<feature type="compositionally biased region" description="Basic and acidic residues" evidence="6">
    <location>
        <begin position="92"/>
        <end position="134"/>
    </location>
</feature>
<dbReference type="PANTHER" id="PTHR31391">
    <property type="entry name" value="B3 DOMAIN-CONTAINING PROTEIN OS11G0197600-RELATED"/>
    <property type="match status" value="1"/>
</dbReference>
<dbReference type="SUPFAM" id="SSF101936">
    <property type="entry name" value="DNA-binding pseudobarrel domain"/>
    <property type="match status" value="2"/>
</dbReference>
<keyword evidence="5" id="KW-0539">Nucleus</keyword>
<evidence type="ECO:0000259" key="7">
    <source>
        <dbReference type="PROSITE" id="PS50863"/>
    </source>
</evidence>
<dbReference type="OMA" id="RHDMKKN"/>
<dbReference type="EMBL" id="CM016552">
    <property type="protein sequence ID" value="TKW40111.1"/>
    <property type="molecule type" value="Genomic_DNA"/>
</dbReference>
<evidence type="ECO:0000256" key="4">
    <source>
        <dbReference type="ARBA" id="ARBA00023163"/>
    </source>
</evidence>
<accession>A0A4U6WBU3</accession>
<dbReference type="PANTHER" id="PTHR31391:SF162">
    <property type="entry name" value="B3 DOMAIN-CONTAINING PROTEIN"/>
    <property type="match status" value="1"/>
</dbReference>
<feature type="region of interest" description="Disordered" evidence="6">
    <location>
        <begin position="1"/>
        <end position="134"/>
    </location>
</feature>
<evidence type="ECO:0000256" key="2">
    <source>
        <dbReference type="ARBA" id="ARBA00023015"/>
    </source>
</evidence>
<dbReference type="Pfam" id="PF02362">
    <property type="entry name" value="B3"/>
    <property type="match status" value="2"/>
</dbReference>
<dbReference type="InterPro" id="IPR003340">
    <property type="entry name" value="B3_DNA-bd"/>
</dbReference>
<dbReference type="Gramene" id="TKW40111">
    <property type="protein sequence ID" value="TKW40111"/>
    <property type="gene ID" value="SEVIR_1G224600v2"/>
</dbReference>
<evidence type="ECO:0000256" key="3">
    <source>
        <dbReference type="ARBA" id="ARBA00023125"/>
    </source>
</evidence>
<keyword evidence="4" id="KW-0804">Transcription</keyword>
<feature type="compositionally biased region" description="Basic and acidic residues" evidence="6">
    <location>
        <begin position="214"/>
        <end position="235"/>
    </location>
</feature>
<name>A0A4U6WBU3_SETVI</name>
<evidence type="ECO:0000256" key="6">
    <source>
        <dbReference type="SAM" id="MobiDB-lite"/>
    </source>
</evidence>
<proteinExistence type="predicted"/>
<dbReference type="InterPro" id="IPR044837">
    <property type="entry name" value="REM16-like"/>
</dbReference>
<keyword evidence="9" id="KW-1185">Reference proteome</keyword>
<dbReference type="SMART" id="SM01019">
    <property type="entry name" value="B3"/>
    <property type="match status" value="2"/>
</dbReference>
<evidence type="ECO:0000256" key="5">
    <source>
        <dbReference type="ARBA" id="ARBA00023242"/>
    </source>
</evidence>
<feature type="domain" description="TF-B3" evidence="7">
    <location>
        <begin position="873"/>
        <end position="954"/>
    </location>
</feature>
<protein>
    <recommendedName>
        <fullName evidence="7">TF-B3 domain-containing protein</fullName>
    </recommendedName>
</protein>